<dbReference type="InterPro" id="IPR001387">
    <property type="entry name" value="Cro/C1-type_HTH"/>
</dbReference>
<sequence>MTKSPEPLSPEQIKAARALLAWSQQDLATAAKVATSTLADFERGFRTPVANNAQAIREALEAQGLSFIAGGVVSKSMLPAPPPGPHAGALVRWINATDLSQWGERRDGQASMPELLGRLIYATVGPAAQIRFPSDDSVHHPGWDGVCLTAEGTGPFVPQGASVWEIGSQRSGVRGKADKDFVKRSAQSLGRDAAETVFVFVTPQRFQGKDAWVAEKRALGLWRDVVAIDADDLVHWLETAPAVAQWLAVRIGRRPAGLRNMEDVWAEWVRATETPLTPDVLLAGRDDEQKAVFAWLNAGPEVFALQAEAPDEAMAFLYAAVAAYPPAYRLAYWSRCVVADSAEVARQLVGLGTPLIIVLAEPDPGLARRLVEDGHHVFGVYGPNATAFGDLRSLPRPWRYDLERALTHAGLSEEEAHRLAHLSGRSITVLRRIMPAAPQYRAAWATRASPELIAALFAGAWVDHNPLDRQILGDLAGQPYEAVAASLAPLAELGGPLVRAGSVWKVVSPLDLWTQIAGQIAPDQFDRHEAAFQRVLGAVNRRYDRRPKSPYFEEDGEFGPEPSNALRKGLTEVLLAMAVYADRASASAGVAARPAQAIRALLKAAPAELWWSLSRDFHNLAEAAPDVFLDALEDGLHGTAPAVLSLFRSDEGLMHPTEYLSNLLWALEMLARSPDYLTRVALLLARLDALDPGESKWGNRPGASLRRIFVIWSPQTYATPEQRLKVIDRVLREVPATGWKLLLNLAPRTHDSSEPSSKPNWRDFTPDEPEVVTWQSVGRAAEEIGARLLDAVQDDPDRWVTLIDRWASFGPDWRARAARQVQALAAGPLDPAGAEALRDKIRDFVQRHRGFSDAEWALAEADLAPLDAALEALAPVSVQDRVRWLFKPGARARRPGIGWREQEDVLEADQTEAAQSLVEALDLDALIVFASTVTLHRALGVAISRTSAPAAFKAALLKRGLRSLDPVEADLGFGLLYGLRHDAGAGADAWAETLWRQAIAEDWGETAEARIVGSLPTTPATWAAIDARSPSLALAYWKTVSTYRLPDDVDPAQVVDRLSAAGRNRDAVAWLGNIIERKPDSALLIRALHAAAGAEEPLEDNDATMFSYYVGLIFGRLDQDPDVSEAAIVSLEWTYFQALRHSERPPRTIHRAMARDPELFCFFITLIYLPAKDSDVEEPDPEDAEKAAALASQAYSVLHEWAHVPGADDEGRIDGVALEAWVKAVRKQLKAAGRGDIGDSKIGEILSAARRDPDQPWPPEPVREVIETARSRVLESGFEIGVFNRRGVTTRMPQDGGEQERALANRYRADAEALRFDWPRTSASLERIAAGYDHDAKREDDSAQQRDWL</sequence>
<name>A0ABX7LTY4_9CAUL</name>
<protein>
    <submittedName>
        <fullName evidence="2">Helix-turn-helix transcriptional regulator</fullName>
    </submittedName>
</protein>
<dbReference type="InterPro" id="IPR010982">
    <property type="entry name" value="Lambda_DNA-bd_dom_sf"/>
</dbReference>
<dbReference type="Pfam" id="PF01381">
    <property type="entry name" value="HTH_3"/>
    <property type="match status" value="1"/>
</dbReference>
<dbReference type="EMBL" id="CP070968">
    <property type="protein sequence ID" value="QSF54846.1"/>
    <property type="molecule type" value="Genomic_DNA"/>
</dbReference>
<evidence type="ECO:0000313" key="2">
    <source>
        <dbReference type="EMBL" id="QSF54846.1"/>
    </source>
</evidence>
<proteinExistence type="predicted"/>
<dbReference type="CDD" id="cd00093">
    <property type="entry name" value="HTH_XRE"/>
    <property type="match status" value="1"/>
</dbReference>
<dbReference type="RefSeq" id="WP_205682279.1">
    <property type="nucleotide sequence ID" value="NZ_CP070968.1"/>
</dbReference>
<dbReference type="PROSITE" id="PS50943">
    <property type="entry name" value="HTH_CROC1"/>
    <property type="match status" value="1"/>
</dbReference>
<gene>
    <name evidence="2" type="ORF">JX001_03255</name>
</gene>
<dbReference type="SMART" id="SM00530">
    <property type="entry name" value="HTH_XRE"/>
    <property type="match status" value="1"/>
</dbReference>
<dbReference type="Gene3D" id="1.10.260.40">
    <property type="entry name" value="lambda repressor-like DNA-binding domains"/>
    <property type="match status" value="1"/>
</dbReference>
<organism evidence="2 3">
    <name type="scientific">Brevundimonas fontaquae</name>
    <dbReference type="NCBI Taxonomy" id="2813778"/>
    <lineage>
        <taxon>Bacteria</taxon>
        <taxon>Pseudomonadati</taxon>
        <taxon>Pseudomonadota</taxon>
        <taxon>Alphaproteobacteria</taxon>
        <taxon>Caulobacterales</taxon>
        <taxon>Caulobacteraceae</taxon>
        <taxon>Brevundimonas</taxon>
    </lineage>
</organism>
<evidence type="ECO:0000259" key="1">
    <source>
        <dbReference type="PROSITE" id="PS50943"/>
    </source>
</evidence>
<feature type="domain" description="HTH cro/C1-type" evidence="1">
    <location>
        <begin position="13"/>
        <end position="68"/>
    </location>
</feature>
<evidence type="ECO:0000313" key="3">
    <source>
        <dbReference type="Proteomes" id="UP000662957"/>
    </source>
</evidence>
<dbReference type="Proteomes" id="UP000662957">
    <property type="component" value="Chromosome"/>
</dbReference>
<accession>A0ABX7LTY4</accession>
<dbReference type="SUPFAM" id="SSF47413">
    <property type="entry name" value="lambda repressor-like DNA-binding domains"/>
    <property type="match status" value="1"/>
</dbReference>
<reference evidence="2 3" key="1">
    <citation type="submission" date="2021-02" db="EMBL/GenBank/DDBJ databases">
        <title>Brevundimonas sp. CS1 genome sequence.</title>
        <authorList>
            <person name="Lee K."/>
            <person name="Choi Y.-J."/>
            <person name="Son H.-R."/>
        </authorList>
    </citation>
    <scope>NUCLEOTIDE SEQUENCE [LARGE SCALE GENOMIC DNA]</scope>
    <source>
        <strain evidence="2 3">CS1</strain>
    </source>
</reference>
<keyword evidence="3" id="KW-1185">Reference proteome</keyword>